<dbReference type="GO" id="GO:0140410">
    <property type="term" value="F:monoatomic cation:bicarbonate symporter activity"/>
    <property type="evidence" value="ECO:0007669"/>
    <property type="project" value="TreeGrafter"/>
</dbReference>
<feature type="transmembrane region" description="Helical" evidence="7">
    <location>
        <begin position="290"/>
        <end position="310"/>
    </location>
</feature>
<dbReference type="GO" id="GO:0030003">
    <property type="term" value="P:intracellular monoatomic cation homeostasis"/>
    <property type="evidence" value="ECO:0007669"/>
    <property type="project" value="TreeGrafter"/>
</dbReference>
<dbReference type="Proteomes" id="UP000836788">
    <property type="component" value="Chromosome 4"/>
</dbReference>
<gene>
    <name evidence="8" type="ORF">PTTT1_LOCUS42705</name>
</gene>
<feature type="transmembrane region" description="Helical" evidence="7">
    <location>
        <begin position="317"/>
        <end position="333"/>
    </location>
</feature>
<sequence>MSTLLWIILFGFLMSFIALAGALSLFLQPALFQSLITPLVAFSAGSLIGGALFHMIPAAVESMGNVTSLYVWLAAGFVIFYGLEQFLNWHHSHTHSHACPPLRSDHQHYPHTGTVRDEFAQSVTHVCGLDTELGVNSHRPHGRETDDDSCENSGRHESLHLPDGFTRTHIRSESANCLDEEAQCPHVASCKDNLQCTVDTTSAQIPDTLQQTSTVVVATPPIPSKKPLTYLILIADAVHNFLGGMFVGASFVDSVPLGVSAWCAAAAHELPQELGDFAILVHGGWSPMQALLWNFLSALPFLVGGVVAYATSKAVNVDFLVPFAAGNFLYIAGSDLIPEVKHFHGIRANFTHFFSFTAGLGLLLVIRIAYKGW</sequence>
<dbReference type="InterPro" id="IPR003689">
    <property type="entry name" value="ZIP"/>
</dbReference>
<feature type="transmembrane region" description="Helical" evidence="7">
    <location>
        <begin position="353"/>
        <end position="370"/>
    </location>
</feature>
<dbReference type="GO" id="GO:0071578">
    <property type="term" value="P:zinc ion import across plasma membrane"/>
    <property type="evidence" value="ECO:0007669"/>
    <property type="project" value="TreeGrafter"/>
</dbReference>
<dbReference type="PANTHER" id="PTHR12191:SF37">
    <property type="entry name" value="ZINC TRANSPORTER FOI"/>
    <property type="match status" value="1"/>
</dbReference>
<evidence type="ECO:0000256" key="4">
    <source>
        <dbReference type="ARBA" id="ARBA00022989"/>
    </source>
</evidence>
<evidence type="ECO:0000313" key="8">
    <source>
        <dbReference type="EMBL" id="CAG9289771.1"/>
    </source>
</evidence>
<feature type="transmembrane region" description="Helical" evidence="7">
    <location>
        <begin position="39"/>
        <end position="60"/>
    </location>
</feature>
<dbReference type="Pfam" id="PF02535">
    <property type="entry name" value="Zip"/>
    <property type="match status" value="1"/>
</dbReference>
<name>A0A8J9SCI3_PHATR</name>
<evidence type="ECO:0000256" key="6">
    <source>
        <dbReference type="SAM" id="MobiDB-lite"/>
    </source>
</evidence>
<evidence type="ECO:0000256" key="5">
    <source>
        <dbReference type="ARBA" id="ARBA00023136"/>
    </source>
</evidence>
<dbReference type="GO" id="GO:0005886">
    <property type="term" value="C:plasma membrane"/>
    <property type="evidence" value="ECO:0007669"/>
    <property type="project" value="TreeGrafter"/>
</dbReference>
<dbReference type="PANTHER" id="PTHR12191">
    <property type="entry name" value="SOLUTE CARRIER FAMILY 39"/>
    <property type="match status" value="1"/>
</dbReference>
<evidence type="ECO:0000256" key="2">
    <source>
        <dbReference type="ARBA" id="ARBA00006939"/>
    </source>
</evidence>
<dbReference type="InterPro" id="IPR050799">
    <property type="entry name" value="ZIP_Transporter"/>
</dbReference>
<dbReference type="AlphaFoldDB" id="A0A8J9SCI3"/>
<keyword evidence="5 7" id="KW-0472">Membrane</keyword>
<feature type="transmembrane region" description="Helical" evidence="7">
    <location>
        <begin position="66"/>
        <end position="83"/>
    </location>
</feature>
<evidence type="ECO:0000256" key="1">
    <source>
        <dbReference type="ARBA" id="ARBA00004141"/>
    </source>
</evidence>
<feature type="transmembrane region" description="Helical" evidence="7">
    <location>
        <begin position="230"/>
        <end position="252"/>
    </location>
</feature>
<protein>
    <recommendedName>
        <fullName evidence="9">Zinc transporter</fullName>
    </recommendedName>
</protein>
<organism evidence="8">
    <name type="scientific">Phaeodactylum tricornutum</name>
    <name type="common">Diatom</name>
    <dbReference type="NCBI Taxonomy" id="2850"/>
    <lineage>
        <taxon>Eukaryota</taxon>
        <taxon>Sar</taxon>
        <taxon>Stramenopiles</taxon>
        <taxon>Ochrophyta</taxon>
        <taxon>Bacillariophyta</taxon>
        <taxon>Bacillariophyceae</taxon>
        <taxon>Bacillariophycidae</taxon>
        <taxon>Naviculales</taxon>
        <taxon>Phaeodactylaceae</taxon>
        <taxon>Phaeodactylum</taxon>
    </lineage>
</organism>
<feature type="transmembrane region" description="Helical" evidence="7">
    <location>
        <begin position="6"/>
        <end position="27"/>
    </location>
</feature>
<dbReference type="GO" id="GO:0005385">
    <property type="term" value="F:zinc ion transmembrane transporter activity"/>
    <property type="evidence" value="ECO:0007669"/>
    <property type="project" value="TreeGrafter"/>
</dbReference>
<comment type="similarity">
    <text evidence="2">Belongs to the ZIP transporter (TC 2.A.5) family.</text>
</comment>
<keyword evidence="4 7" id="KW-1133">Transmembrane helix</keyword>
<accession>A0A8J9SCI3</accession>
<feature type="region of interest" description="Disordered" evidence="6">
    <location>
        <begin position="135"/>
        <end position="165"/>
    </location>
</feature>
<evidence type="ECO:0000256" key="3">
    <source>
        <dbReference type="ARBA" id="ARBA00022692"/>
    </source>
</evidence>
<reference evidence="8" key="1">
    <citation type="submission" date="2022-02" db="EMBL/GenBank/DDBJ databases">
        <authorList>
            <person name="Giguere J D."/>
        </authorList>
    </citation>
    <scope>NUCLEOTIDE SEQUENCE</scope>
    <source>
        <strain evidence="8">CCAP 1055/1</strain>
    </source>
</reference>
<evidence type="ECO:0008006" key="9">
    <source>
        <dbReference type="Google" id="ProtNLM"/>
    </source>
</evidence>
<keyword evidence="3 7" id="KW-0812">Transmembrane</keyword>
<evidence type="ECO:0000256" key="7">
    <source>
        <dbReference type="SAM" id="Phobius"/>
    </source>
</evidence>
<comment type="subcellular location">
    <subcellularLocation>
        <location evidence="1">Membrane</location>
        <topology evidence="1">Multi-pass membrane protein</topology>
    </subcellularLocation>
</comment>
<dbReference type="EMBL" id="OU594945">
    <property type="protein sequence ID" value="CAG9289771.1"/>
    <property type="molecule type" value="Genomic_DNA"/>
</dbReference>
<proteinExistence type="inferred from homology"/>